<dbReference type="InterPro" id="IPR050471">
    <property type="entry name" value="AB_hydrolase"/>
</dbReference>
<gene>
    <name evidence="3" type="ORF">QBC33DRAFT_175169</name>
</gene>
<evidence type="ECO:0000313" key="3">
    <source>
        <dbReference type="EMBL" id="KAK1765216.1"/>
    </source>
</evidence>
<dbReference type="SUPFAM" id="SSF53474">
    <property type="entry name" value="alpha/beta-Hydrolases"/>
    <property type="match status" value="1"/>
</dbReference>
<keyword evidence="3" id="KW-0378">Hydrolase</keyword>
<dbReference type="RefSeq" id="XP_060281429.1">
    <property type="nucleotide sequence ID" value="XM_060422382.1"/>
</dbReference>
<evidence type="ECO:0000313" key="4">
    <source>
        <dbReference type="Proteomes" id="UP001244011"/>
    </source>
</evidence>
<dbReference type="EMBL" id="MU839016">
    <property type="protein sequence ID" value="KAK1765216.1"/>
    <property type="molecule type" value="Genomic_DNA"/>
</dbReference>
<protein>
    <submittedName>
        <fullName evidence="3">Alpha/Beta hydrolase protein</fullName>
    </submittedName>
</protein>
<feature type="region of interest" description="Disordered" evidence="1">
    <location>
        <begin position="212"/>
        <end position="233"/>
    </location>
</feature>
<feature type="compositionally biased region" description="Acidic residues" evidence="1">
    <location>
        <begin position="218"/>
        <end position="230"/>
    </location>
</feature>
<keyword evidence="4" id="KW-1185">Reference proteome</keyword>
<dbReference type="GO" id="GO:0016787">
    <property type="term" value="F:hydrolase activity"/>
    <property type="evidence" value="ECO:0007669"/>
    <property type="project" value="UniProtKB-KW"/>
</dbReference>
<dbReference type="Proteomes" id="UP001244011">
    <property type="component" value="Unassembled WGS sequence"/>
</dbReference>
<dbReference type="PANTHER" id="PTHR43433">
    <property type="entry name" value="HYDROLASE, ALPHA/BETA FOLD FAMILY PROTEIN"/>
    <property type="match status" value="1"/>
</dbReference>
<name>A0AAJ0C028_9PEZI</name>
<sequence length="345" mass="37532">MKPAATRSLLRSISERDSQTLALPDGRLLGYAEYGHSTGRPILFLHGFPVSRLEALALDKIARRRRLRVISPDRPGFGLSTFQPRRRIADWPADVSALAAHLKLGRFAIMGTSGGSPYALACAHALPRETMSAVGIMGGMGSFDPGTKHIPMGSWTLGMASQYWPAGVRIVADALMGAIRWVATTGMVTRWIDGFLEESSRKKKEAAAAAAVEGSATAEEEPDEAAEEEAQLSTAERRERLLRTLFDGFAQGAKGMVQEAQLVSQDWGFRLEDVSYDPILLWHGTKDSNSPIGWVRSMAERLPNGVLKEFEGDTHFTIVNHLDKILSDLVPDETSAKSSDGTAAQ</sequence>
<dbReference type="AlphaFoldDB" id="A0AAJ0C028"/>
<reference evidence="3" key="1">
    <citation type="submission" date="2023-06" db="EMBL/GenBank/DDBJ databases">
        <title>Genome-scale phylogeny and comparative genomics of the fungal order Sordariales.</title>
        <authorList>
            <consortium name="Lawrence Berkeley National Laboratory"/>
            <person name="Hensen N."/>
            <person name="Bonometti L."/>
            <person name="Westerberg I."/>
            <person name="Brannstrom I.O."/>
            <person name="Guillou S."/>
            <person name="Cros-Aarteil S."/>
            <person name="Calhoun S."/>
            <person name="Haridas S."/>
            <person name="Kuo A."/>
            <person name="Mondo S."/>
            <person name="Pangilinan J."/>
            <person name="Riley R."/>
            <person name="Labutti K."/>
            <person name="Andreopoulos B."/>
            <person name="Lipzen A."/>
            <person name="Chen C."/>
            <person name="Yanf M."/>
            <person name="Daum C."/>
            <person name="Ng V."/>
            <person name="Clum A."/>
            <person name="Steindorff A."/>
            <person name="Ohm R."/>
            <person name="Martin F."/>
            <person name="Silar P."/>
            <person name="Natvig D."/>
            <person name="Lalanne C."/>
            <person name="Gautier V."/>
            <person name="Ament-Velasquez S.L."/>
            <person name="Kruys A."/>
            <person name="Hutchinson M.I."/>
            <person name="Powell A.J."/>
            <person name="Barry K."/>
            <person name="Miller A.N."/>
            <person name="Grigoriev I.V."/>
            <person name="Debuchy R."/>
            <person name="Gladieux P."/>
            <person name="Thoren M.H."/>
            <person name="Johannesson H."/>
        </authorList>
    </citation>
    <scope>NUCLEOTIDE SEQUENCE</scope>
    <source>
        <strain evidence="3">8032-3</strain>
    </source>
</reference>
<comment type="caution">
    <text evidence="3">The sequence shown here is derived from an EMBL/GenBank/DDBJ whole genome shotgun (WGS) entry which is preliminary data.</text>
</comment>
<dbReference type="InterPro" id="IPR029058">
    <property type="entry name" value="AB_hydrolase_fold"/>
</dbReference>
<proteinExistence type="predicted"/>
<dbReference type="InterPro" id="IPR000073">
    <property type="entry name" value="AB_hydrolase_1"/>
</dbReference>
<evidence type="ECO:0000256" key="1">
    <source>
        <dbReference type="SAM" id="MobiDB-lite"/>
    </source>
</evidence>
<accession>A0AAJ0C028</accession>
<dbReference type="GeneID" id="85305569"/>
<dbReference type="Gene3D" id="3.40.50.1820">
    <property type="entry name" value="alpha/beta hydrolase"/>
    <property type="match status" value="1"/>
</dbReference>
<evidence type="ECO:0000259" key="2">
    <source>
        <dbReference type="Pfam" id="PF00561"/>
    </source>
</evidence>
<organism evidence="3 4">
    <name type="scientific">Phialemonium atrogriseum</name>
    <dbReference type="NCBI Taxonomy" id="1093897"/>
    <lineage>
        <taxon>Eukaryota</taxon>
        <taxon>Fungi</taxon>
        <taxon>Dikarya</taxon>
        <taxon>Ascomycota</taxon>
        <taxon>Pezizomycotina</taxon>
        <taxon>Sordariomycetes</taxon>
        <taxon>Sordariomycetidae</taxon>
        <taxon>Cephalothecales</taxon>
        <taxon>Cephalothecaceae</taxon>
        <taxon>Phialemonium</taxon>
    </lineage>
</organism>
<dbReference type="PANTHER" id="PTHR43433:SF10">
    <property type="entry name" value="AB HYDROLASE-1 DOMAIN-CONTAINING PROTEIN"/>
    <property type="match status" value="1"/>
</dbReference>
<feature type="domain" description="AB hydrolase-1" evidence="2">
    <location>
        <begin position="41"/>
        <end position="319"/>
    </location>
</feature>
<dbReference type="Pfam" id="PF00561">
    <property type="entry name" value="Abhydrolase_1"/>
    <property type="match status" value="1"/>
</dbReference>